<protein>
    <submittedName>
        <fullName evidence="2">Uncharacterized protein</fullName>
    </submittedName>
</protein>
<feature type="region of interest" description="Disordered" evidence="1">
    <location>
        <begin position="16"/>
        <end position="35"/>
    </location>
</feature>
<dbReference type="Proteomes" id="UP000005239">
    <property type="component" value="Unassembled WGS sequence"/>
</dbReference>
<organism evidence="2 3">
    <name type="scientific">Pristionchus pacificus</name>
    <name type="common">Parasitic nematode worm</name>
    <dbReference type="NCBI Taxonomy" id="54126"/>
    <lineage>
        <taxon>Eukaryota</taxon>
        <taxon>Metazoa</taxon>
        <taxon>Ecdysozoa</taxon>
        <taxon>Nematoda</taxon>
        <taxon>Chromadorea</taxon>
        <taxon>Rhabditida</taxon>
        <taxon>Rhabditina</taxon>
        <taxon>Diplogasteromorpha</taxon>
        <taxon>Diplogasteroidea</taxon>
        <taxon>Neodiplogasteridae</taxon>
        <taxon>Pristionchus</taxon>
    </lineage>
</organism>
<reference evidence="3" key="1">
    <citation type="journal article" date="2008" name="Nat. Genet.">
        <title>The Pristionchus pacificus genome provides a unique perspective on nematode lifestyle and parasitism.</title>
        <authorList>
            <person name="Dieterich C."/>
            <person name="Clifton S.W."/>
            <person name="Schuster L.N."/>
            <person name="Chinwalla A."/>
            <person name="Delehaunty K."/>
            <person name="Dinkelacker I."/>
            <person name="Fulton L."/>
            <person name="Fulton R."/>
            <person name="Godfrey J."/>
            <person name="Minx P."/>
            <person name="Mitreva M."/>
            <person name="Roeseler W."/>
            <person name="Tian H."/>
            <person name="Witte H."/>
            <person name="Yang S.P."/>
            <person name="Wilson R.K."/>
            <person name="Sommer R.J."/>
        </authorList>
    </citation>
    <scope>NUCLEOTIDE SEQUENCE [LARGE SCALE GENOMIC DNA]</scope>
    <source>
        <strain evidence="3">PS312</strain>
    </source>
</reference>
<accession>A0A2A6BTZ2</accession>
<gene>
    <name evidence="2" type="primary">WBGene00282817</name>
</gene>
<dbReference type="EnsemblMetazoa" id="PPA44448.1">
    <property type="protein sequence ID" value="PPA44448.1"/>
    <property type="gene ID" value="WBGene00282817"/>
</dbReference>
<proteinExistence type="predicted"/>
<evidence type="ECO:0000256" key="1">
    <source>
        <dbReference type="SAM" id="MobiDB-lite"/>
    </source>
</evidence>
<reference evidence="2" key="2">
    <citation type="submission" date="2022-06" db="UniProtKB">
        <authorList>
            <consortium name="EnsemblMetazoa"/>
        </authorList>
    </citation>
    <scope>IDENTIFICATION</scope>
    <source>
        <strain evidence="2">PS312</strain>
    </source>
</reference>
<sequence>MENLLYSLSTASFAQEIEQNDDDSSEKNDRESDDQYELQANGVVSGSIEVVEVDVEVCTFGSAEKQWFPYASSSEYVTPSSVIVSVAASVVVFLRDCLSKKTSYNIREASFGATRCHYPPGSAVHSPEHGSSIGVAAE</sequence>
<keyword evidence="3" id="KW-1185">Reference proteome</keyword>
<name>A0A2A6BTZ2_PRIPA</name>
<dbReference type="AlphaFoldDB" id="A0A2A6BTZ2"/>
<accession>A0A8R1V4U5</accession>
<evidence type="ECO:0000313" key="3">
    <source>
        <dbReference type="Proteomes" id="UP000005239"/>
    </source>
</evidence>
<evidence type="ECO:0000313" key="2">
    <source>
        <dbReference type="EnsemblMetazoa" id="PPA44448.1"/>
    </source>
</evidence>